<protein>
    <submittedName>
        <fullName evidence="2">Uncharacterized protein</fullName>
    </submittedName>
</protein>
<accession>A0A7R9W670</accession>
<proteinExistence type="predicted"/>
<feature type="compositionally biased region" description="Low complexity" evidence="1">
    <location>
        <begin position="28"/>
        <end position="43"/>
    </location>
</feature>
<evidence type="ECO:0000256" key="1">
    <source>
        <dbReference type="SAM" id="MobiDB-lite"/>
    </source>
</evidence>
<dbReference type="AlphaFoldDB" id="A0A7R9W670"/>
<sequence length="305" mass="34489">MNHIAKLDAMNHQAKYSPKRHSSDRTLSSCFSDSDRSLVSSPSWRLNESSAHRRSGSSSVNRSSVQRRTGRVWSLRSKYSDVGDLVQVSHDASAADVRSCMKVATLEDSLRSCNDCGDPFPKTTDGDFAVEERTRRIVVQSLRHGSPRTKAGQKRSVRFGSLRIRECDVIAVDNPEVSRGVAIGLSWSHRDLPTVADVRKYDRLRGPYHRRLPKELKLTEAQRQMKLVMSGVTLEEVEEMEASIAEAKRRRKKTLDSIDCIDADAKLESLMKKVKIALRLRKRHNETEQDLWDKAQNVSCRSIAA</sequence>
<name>A0A7R9W670_9STRA</name>
<dbReference type="EMBL" id="HBED01028169">
    <property type="protein sequence ID" value="CAD8315169.1"/>
    <property type="molecule type" value="Transcribed_RNA"/>
</dbReference>
<feature type="region of interest" description="Disordered" evidence="1">
    <location>
        <begin position="1"/>
        <end position="67"/>
    </location>
</feature>
<gene>
    <name evidence="2" type="ORF">TDUB1175_LOCUS13961</name>
</gene>
<feature type="compositionally biased region" description="Low complexity" evidence="1">
    <location>
        <begin position="56"/>
        <end position="67"/>
    </location>
</feature>
<reference evidence="2" key="1">
    <citation type="submission" date="2021-01" db="EMBL/GenBank/DDBJ databases">
        <authorList>
            <person name="Corre E."/>
            <person name="Pelletier E."/>
            <person name="Niang G."/>
            <person name="Scheremetjew M."/>
            <person name="Finn R."/>
            <person name="Kale V."/>
            <person name="Holt S."/>
            <person name="Cochrane G."/>
            <person name="Meng A."/>
            <person name="Brown T."/>
            <person name="Cohen L."/>
        </authorList>
    </citation>
    <scope>NUCLEOTIDE SEQUENCE</scope>
    <source>
        <strain evidence="2">CCMP147</strain>
    </source>
</reference>
<evidence type="ECO:0000313" key="2">
    <source>
        <dbReference type="EMBL" id="CAD8315169.1"/>
    </source>
</evidence>
<organism evidence="2">
    <name type="scientific">Pseudictyota dubia</name>
    <dbReference type="NCBI Taxonomy" id="2749911"/>
    <lineage>
        <taxon>Eukaryota</taxon>
        <taxon>Sar</taxon>
        <taxon>Stramenopiles</taxon>
        <taxon>Ochrophyta</taxon>
        <taxon>Bacillariophyta</taxon>
        <taxon>Mediophyceae</taxon>
        <taxon>Biddulphiophycidae</taxon>
        <taxon>Eupodiscales</taxon>
        <taxon>Odontellaceae</taxon>
        <taxon>Pseudictyota</taxon>
    </lineage>
</organism>